<dbReference type="InterPro" id="IPR010718">
    <property type="entry name" value="DUF1294"/>
</dbReference>
<keyword evidence="1" id="KW-0472">Membrane</keyword>
<dbReference type="EMBL" id="CP002207">
    <property type="protein sequence ID" value="ADP33371.1"/>
    <property type="molecule type" value="Genomic_DNA"/>
</dbReference>
<evidence type="ECO:0000313" key="3">
    <source>
        <dbReference type="Proteomes" id="UP000006867"/>
    </source>
</evidence>
<accession>A0ABM5LZW6</accession>
<dbReference type="Proteomes" id="UP000006867">
    <property type="component" value="Chromosome"/>
</dbReference>
<sequence length="89" mass="10434">MAVLIYIMLINVCGFWIMGADKKRAQQHRWRISEERIWLVAIAFGALGVWLGMQTFRHKTKHRSFMYGVPLLLVIEAVFVAIYYSPFDL</sequence>
<keyword evidence="1" id="KW-1133">Transmembrane helix</keyword>
<reference evidence="2 3" key="1">
    <citation type="journal article" date="2011" name="Front. Microbiol.">
        <title>Genomic signatures of strain selection and enhancement in Bacillus atrophaeus var. globigii, a historical biowarfare simulant.</title>
        <authorList>
            <person name="Gibbons H.S."/>
            <person name="Broomall S.M."/>
            <person name="McNew L.A."/>
            <person name="Daligault H."/>
            <person name="Chapman C."/>
            <person name="Bruce D."/>
            <person name="Karavis M."/>
            <person name="Krepps M."/>
            <person name="McGregor P.A."/>
            <person name="Hong C."/>
            <person name="Park K.H."/>
            <person name="Akmal A."/>
            <person name="Feldman A."/>
            <person name="Lin J.S."/>
            <person name="Chang W.E."/>
            <person name="Higgs B.W."/>
            <person name="Demirev P."/>
            <person name="Lindquist J."/>
            <person name="Liem A."/>
            <person name="Fochler E."/>
            <person name="Read T.D."/>
            <person name="Tapia R."/>
            <person name="Johnson S."/>
            <person name="Bishop-Lilly K.A."/>
            <person name="Detter C."/>
            <person name="Han C."/>
            <person name="Sozhamannan S."/>
            <person name="Rosenzweig C.N."/>
            <person name="Skowronski E.W."/>
        </authorList>
    </citation>
    <scope>NUCLEOTIDE SEQUENCE [LARGE SCALE GENOMIC DNA]</scope>
    <source>
        <strain evidence="2 3">1942</strain>
    </source>
</reference>
<keyword evidence="3" id="KW-1185">Reference proteome</keyword>
<feature type="transmembrane region" description="Helical" evidence="1">
    <location>
        <begin position="65"/>
        <end position="84"/>
    </location>
</feature>
<feature type="transmembrane region" description="Helical" evidence="1">
    <location>
        <begin position="37"/>
        <end position="53"/>
    </location>
</feature>
<keyword evidence="1" id="KW-0812">Transmembrane</keyword>
<gene>
    <name evidence="2" type="ordered locus">BATR1942_12200</name>
</gene>
<proteinExistence type="predicted"/>
<organism evidence="2 3">
    <name type="scientific">Bacillus atrophaeus (strain 1942)</name>
    <dbReference type="NCBI Taxonomy" id="720555"/>
    <lineage>
        <taxon>Bacteria</taxon>
        <taxon>Bacillati</taxon>
        <taxon>Bacillota</taxon>
        <taxon>Bacilli</taxon>
        <taxon>Bacillales</taxon>
        <taxon>Bacillaceae</taxon>
        <taxon>Bacillus</taxon>
    </lineage>
</organism>
<name>A0ABM5LZW6_BACA1</name>
<dbReference type="GeneID" id="92918044"/>
<protein>
    <submittedName>
        <fullName evidence="2">Membrane component</fullName>
    </submittedName>
</protein>
<evidence type="ECO:0000256" key="1">
    <source>
        <dbReference type="SAM" id="Phobius"/>
    </source>
</evidence>
<evidence type="ECO:0000313" key="2">
    <source>
        <dbReference type="EMBL" id="ADP33371.1"/>
    </source>
</evidence>
<dbReference type="Pfam" id="PF06961">
    <property type="entry name" value="DUF1294"/>
    <property type="match status" value="1"/>
</dbReference>
<dbReference type="RefSeq" id="WP_003325141.1">
    <property type="nucleotide sequence ID" value="NC_014639.1"/>
</dbReference>